<dbReference type="GO" id="GO:0005886">
    <property type="term" value="C:plasma membrane"/>
    <property type="evidence" value="ECO:0007669"/>
    <property type="project" value="UniProtKB-SubCell"/>
</dbReference>
<evidence type="ECO:0000259" key="15">
    <source>
        <dbReference type="Pfam" id="PF02096"/>
    </source>
</evidence>
<keyword evidence="7" id="KW-0653">Protein transport</keyword>
<keyword evidence="8 14" id="KW-1133">Transmembrane helix</keyword>
<evidence type="ECO:0000256" key="8">
    <source>
        <dbReference type="ARBA" id="ARBA00022989"/>
    </source>
</evidence>
<comment type="caution">
    <text evidence="17">The sequence shown here is derived from an EMBL/GenBank/DDBJ whole genome shotgun (WGS) entry which is preliminary data.</text>
</comment>
<dbReference type="InterPro" id="IPR001708">
    <property type="entry name" value="YidC/ALB3/OXA1/COX18"/>
</dbReference>
<evidence type="ECO:0000256" key="6">
    <source>
        <dbReference type="ARBA" id="ARBA00022692"/>
    </source>
</evidence>
<dbReference type="Pfam" id="PF14849">
    <property type="entry name" value="YidC_periplas"/>
    <property type="match status" value="1"/>
</dbReference>
<name>A0A1E3WC57_9HYPH</name>
<dbReference type="PANTHER" id="PTHR12428">
    <property type="entry name" value="OXA1"/>
    <property type="match status" value="1"/>
</dbReference>
<dbReference type="CDD" id="cd20070">
    <property type="entry name" value="5TM_YidC_Alb3"/>
    <property type="match status" value="1"/>
</dbReference>
<dbReference type="InterPro" id="IPR028055">
    <property type="entry name" value="YidC/Oxa/ALB_C"/>
</dbReference>
<dbReference type="InterPro" id="IPR038221">
    <property type="entry name" value="YidC_periplasmic_sf"/>
</dbReference>
<dbReference type="GO" id="GO:0051205">
    <property type="term" value="P:protein insertion into membrane"/>
    <property type="evidence" value="ECO:0007669"/>
    <property type="project" value="TreeGrafter"/>
</dbReference>
<evidence type="ECO:0000256" key="9">
    <source>
        <dbReference type="ARBA" id="ARBA00023136"/>
    </source>
</evidence>
<protein>
    <recommendedName>
        <fullName evidence="3">Membrane protein insertase YidC</fullName>
    </recommendedName>
    <alternativeName>
        <fullName evidence="12">Foldase YidC</fullName>
    </alternativeName>
    <alternativeName>
        <fullName evidence="11">Membrane integrase YidC</fullName>
    </alternativeName>
</protein>
<keyword evidence="9 14" id="KW-0472">Membrane</keyword>
<dbReference type="GO" id="GO:0015031">
    <property type="term" value="P:protein transport"/>
    <property type="evidence" value="ECO:0007669"/>
    <property type="project" value="UniProtKB-KW"/>
</dbReference>
<evidence type="ECO:0000259" key="16">
    <source>
        <dbReference type="Pfam" id="PF14849"/>
    </source>
</evidence>
<dbReference type="PRINTS" id="PR01900">
    <property type="entry name" value="YIDCPROTEIN"/>
</dbReference>
<evidence type="ECO:0000256" key="12">
    <source>
        <dbReference type="ARBA" id="ARBA00033342"/>
    </source>
</evidence>
<feature type="region of interest" description="Disordered" evidence="13">
    <location>
        <begin position="451"/>
        <end position="507"/>
    </location>
</feature>
<dbReference type="Pfam" id="PF02096">
    <property type="entry name" value="60KD_IMP"/>
    <property type="match status" value="1"/>
</dbReference>
<dbReference type="AlphaFoldDB" id="A0A1E3WC57"/>
<dbReference type="Proteomes" id="UP000095042">
    <property type="component" value="Unassembled WGS sequence"/>
</dbReference>
<proteinExistence type="inferred from homology"/>
<evidence type="ECO:0000313" key="18">
    <source>
        <dbReference type="Proteomes" id="UP000095042"/>
    </source>
</evidence>
<reference evidence="17 18" key="1">
    <citation type="journal article" date="2016" name="Environ. Microbiol.">
        <title>New Methyloceanibacter diversity from North Sea sediments includes methanotroph containing solely the soluble methane monooxygenase.</title>
        <authorList>
            <person name="Vekeman B."/>
            <person name="Kerckhof F.M."/>
            <person name="Cremers G."/>
            <person name="de Vos P."/>
            <person name="Vandamme P."/>
            <person name="Boon N."/>
            <person name="Op den Camp H.J."/>
            <person name="Heylen K."/>
        </authorList>
    </citation>
    <scope>NUCLEOTIDE SEQUENCE [LARGE SCALE GENOMIC DNA]</scope>
    <source>
        <strain evidence="17 18">R-67177</strain>
    </source>
</reference>
<dbReference type="CDD" id="cd19961">
    <property type="entry name" value="EcYidC-like_peri"/>
    <property type="match status" value="1"/>
</dbReference>
<dbReference type="OrthoDB" id="9780552at2"/>
<feature type="compositionally biased region" description="Basic and acidic residues" evidence="13">
    <location>
        <begin position="451"/>
        <end position="472"/>
    </location>
</feature>
<sequence>GFVGSGGSDMTLPTGDTVWTAEGQGTLTPNSPVTLTYDNGAGLKFTRTISIDDKYMFTVDDKVTNTGPSAVTLYPYGLVSRHELPHVQGFYILHEGLIGVVDDGLEEISYSSALEDEPATFKSQSGWLGITDKYWATVVVPEQGKPFEAKFAGSDTGDRQRFQTDYLMGPLSVAPGETAEVSGQVFAGAKEVNVVDGYAAAYEIPKFDLLIDWGWFYFLTKPMFYALDYFYRLVGNFGVSILIVTVLIKLVFFPLANKSYVSMSRMKKLAPEMQKIKERYSDDRMRQQQAMMELYKTEKVNPAAGCLPILVQIPVFFALYKVLFVTIEMRHAPFFGWIQDLSAPDPTSVFNLFGLIPWDPPAFLMIGAWPLIMGLTMWFQMKLNPAPPDPIQQKIFTWMPVIFTYLLASFPAGLVIYWAWNNTLSILQQSLIMWRQGVDIPLLENLGIRPPKEPADAPEEVKSAKQEAEQKRSAKASRRASRAAKQKGAEKEAVKPPEGEADQDRPA</sequence>
<accession>A0A1E3WC57</accession>
<dbReference type="GO" id="GO:0032977">
    <property type="term" value="F:membrane insertase activity"/>
    <property type="evidence" value="ECO:0007669"/>
    <property type="project" value="InterPro"/>
</dbReference>
<dbReference type="PRINTS" id="PR00701">
    <property type="entry name" value="60KDINNERMP"/>
</dbReference>
<keyword evidence="18" id="KW-1185">Reference proteome</keyword>
<evidence type="ECO:0000256" key="11">
    <source>
        <dbReference type="ARBA" id="ARBA00033245"/>
    </source>
</evidence>
<keyword evidence="5" id="KW-1003">Cell membrane</keyword>
<keyword evidence="6 14" id="KW-0812">Transmembrane</keyword>
<evidence type="ECO:0000256" key="14">
    <source>
        <dbReference type="SAM" id="Phobius"/>
    </source>
</evidence>
<evidence type="ECO:0000256" key="3">
    <source>
        <dbReference type="ARBA" id="ARBA00015325"/>
    </source>
</evidence>
<dbReference type="NCBIfam" id="TIGR03593">
    <property type="entry name" value="yidC_nterm"/>
    <property type="match status" value="1"/>
</dbReference>
<feature type="region of interest" description="Disordered" evidence="13">
    <location>
        <begin position="1"/>
        <end position="32"/>
    </location>
</feature>
<feature type="non-terminal residue" evidence="17">
    <location>
        <position position="1"/>
    </location>
</feature>
<gene>
    <name evidence="17" type="ORF">AUC71_14215</name>
</gene>
<feature type="compositionally biased region" description="Basic residues" evidence="13">
    <location>
        <begin position="473"/>
        <end position="485"/>
    </location>
</feature>
<feature type="transmembrane region" description="Helical" evidence="14">
    <location>
        <begin position="229"/>
        <end position="256"/>
    </location>
</feature>
<dbReference type="Gene3D" id="2.70.98.90">
    <property type="match status" value="1"/>
</dbReference>
<dbReference type="InterPro" id="IPR028053">
    <property type="entry name" value="Membr_insert_YidC_N"/>
</dbReference>
<dbReference type="EMBL" id="LPWD01000259">
    <property type="protein sequence ID" value="ODS02647.1"/>
    <property type="molecule type" value="Genomic_DNA"/>
</dbReference>
<dbReference type="RefSeq" id="WP_069624156.1">
    <property type="nucleotide sequence ID" value="NZ_LPWD01000259.1"/>
</dbReference>
<feature type="domain" description="Membrane insertase YidC/Oxa/ALB C-terminal" evidence="15">
    <location>
        <begin position="237"/>
        <end position="433"/>
    </location>
</feature>
<comment type="similarity">
    <text evidence="2">Belongs to the OXA1/ALB3/YidC family. Type 1 subfamily.</text>
</comment>
<feature type="transmembrane region" description="Helical" evidence="14">
    <location>
        <begin position="300"/>
        <end position="320"/>
    </location>
</feature>
<dbReference type="HAMAP" id="MF_01810">
    <property type="entry name" value="YidC_type1"/>
    <property type="match status" value="1"/>
</dbReference>
<feature type="compositionally biased region" description="Basic and acidic residues" evidence="13">
    <location>
        <begin position="487"/>
        <end position="507"/>
    </location>
</feature>
<keyword evidence="10" id="KW-0143">Chaperone</keyword>
<organism evidence="17 18">
    <name type="scientific">Methyloceanibacter marginalis</name>
    <dbReference type="NCBI Taxonomy" id="1774971"/>
    <lineage>
        <taxon>Bacteria</taxon>
        <taxon>Pseudomonadati</taxon>
        <taxon>Pseudomonadota</taxon>
        <taxon>Alphaproteobacteria</taxon>
        <taxon>Hyphomicrobiales</taxon>
        <taxon>Hyphomicrobiaceae</taxon>
        <taxon>Methyloceanibacter</taxon>
    </lineage>
</organism>
<evidence type="ECO:0000256" key="13">
    <source>
        <dbReference type="SAM" id="MobiDB-lite"/>
    </source>
</evidence>
<dbReference type="PANTHER" id="PTHR12428:SF65">
    <property type="entry name" value="CYTOCHROME C OXIDASE ASSEMBLY PROTEIN COX18, MITOCHONDRIAL"/>
    <property type="match status" value="1"/>
</dbReference>
<evidence type="ECO:0000256" key="1">
    <source>
        <dbReference type="ARBA" id="ARBA00004429"/>
    </source>
</evidence>
<evidence type="ECO:0000256" key="2">
    <source>
        <dbReference type="ARBA" id="ARBA00010527"/>
    </source>
</evidence>
<evidence type="ECO:0000256" key="7">
    <source>
        <dbReference type="ARBA" id="ARBA00022927"/>
    </source>
</evidence>
<keyword evidence="4" id="KW-0813">Transport</keyword>
<evidence type="ECO:0000256" key="4">
    <source>
        <dbReference type="ARBA" id="ARBA00022448"/>
    </source>
</evidence>
<dbReference type="NCBIfam" id="TIGR03592">
    <property type="entry name" value="yidC_oxa1_cterm"/>
    <property type="match status" value="1"/>
</dbReference>
<feature type="transmembrane region" description="Helical" evidence="14">
    <location>
        <begin position="395"/>
        <end position="420"/>
    </location>
</feature>
<feature type="compositionally biased region" description="Polar residues" evidence="13">
    <location>
        <begin position="23"/>
        <end position="32"/>
    </location>
</feature>
<comment type="subcellular location">
    <subcellularLocation>
        <location evidence="1">Cell inner membrane</location>
        <topology evidence="1">Multi-pass membrane protein</topology>
    </subcellularLocation>
</comment>
<evidence type="ECO:0000313" key="17">
    <source>
        <dbReference type="EMBL" id="ODS02647.1"/>
    </source>
</evidence>
<evidence type="ECO:0000256" key="5">
    <source>
        <dbReference type="ARBA" id="ARBA00022475"/>
    </source>
</evidence>
<dbReference type="InterPro" id="IPR019998">
    <property type="entry name" value="Membr_insert_YidC"/>
</dbReference>
<dbReference type="InterPro" id="IPR047196">
    <property type="entry name" value="YidC_ALB_C"/>
</dbReference>
<dbReference type="NCBIfam" id="NF002353">
    <property type="entry name" value="PRK01318.1-4"/>
    <property type="match status" value="1"/>
</dbReference>
<feature type="domain" description="Membrane insertase YidC N-terminal" evidence="16">
    <location>
        <begin position="1"/>
        <end position="225"/>
    </location>
</feature>
<evidence type="ECO:0000256" key="10">
    <source>
        <dbReference type="ARBA" id="ARBA00023186"/>
    </source>
</evidence>
<feature type="transmembrane region" description="Helical" evidence="14">
    <location>
        <begin position="362"/>
        <end position="383"/>
    </location>
</feature>